<dbReference type="Gene3D" id="6.10.280.50">
    <property type="match status" value="1"/>
</dbReference>
<dbReference type="RefSeq" id="WP_186915814.1">
    <property type="nucleotide sequence ID" value="NZ_JACOFZ010000002.1"/>
</dbReference>
<name>A0A923HNL8_9BURK</name>
<organism evidence="1 2">
    <name type="scientific">Undibacterium nitidum</name>
    <dbReference type="NCBI Taxonomy" id="2762298"/>
    <lineage>
        <taxon>Bacteria</taxon>
        <taxon>Pseudomonadati</taxon>
        <taxon>Pseudomonadota</taxon>
        <taxon>Betaproteobacteria</taxon>
        <taxon>Burkholderiales</taxon>
        <taxon>Oxalobacteraceae</taxon>
        <taxon>Undibacterium</taxon>
    </lineage>
</organism>
<accession>A0A923HNL8</accession>
<comment type="caution">
    <text evidence="1">The sequence shown here is derived from an EMBL/GenBank/DDBJ whole genome shotgun (WGS) entry which is preliminary data.</text>
</comment>
<keyword evidence="2" id="KW-1185">Reference proteome</keyword>
<dbReference type="InterPro" id="IPR007420">
    <property type="entry name" value="DUF465"/>
</dbReference>
<gene>
    <name evidence="1" type="ORF">H8K36_09965</name>
</gene>
<dbReference type="Pfam" id="PF04325">
    <property type="entry name" value="DUF465"/>
    <property type="match status" value="1"/>
</dbReference>
<sequence>MQVEHHPLAAEFPEFKEKIHALKMTNAHFSKLFEEYQDADKAVNRAENGVEHLADAALENLKKIRISLKDQLFQILQTASA</sequence>
<dbReference type="AlphaFoldDB" id="A0A923HNL8"/>
<proteinExistence type="predicted"/>
<dbReference type="Proteomes" id="UP000627446">
    <property type="component" value="Unassembled WGS sequence"/>
</dbReference>
<dbReference type="EMBL" id="JACOFZ010000002">
    <property type="protein sequence ID" value="MBC3881698.1"/>
    <property type="molecule type" value="Genomic_DNA"/>
</dbReference>
<reference evidence="1" key="1">
    <citation type="submission" date="2020-08" db="EMBL/GenBank/DDBJ databases">
        <title>Novel species isolated from subtropical streams in China.</title>
        <authorList>
            <person name="Lu H."/>
        </authorList>
    </citation>
    <scope>NUCLEOTIDE SEQUENCE</scope>
    <source>
        <strain evidence="1">LX22W</strain>
    </source>
</reference>
<evidence type="ECO:0000313" key="2">
    <source>
        <dbReference type="Proteomes" id="UP000627446"/>
    </source>
</evidence>
<protein>
    <submittedName>
        <fullName evidence="1">YdcH family protein</fullName>
    </submittedName>
</protein>
<dbReference type="InterPro" id="IPR038444">
    <property type="entry name" value="DUF465_sf"/>
</dbReference>
<evidence type="ECO:0000313" key="1">
    <source>
        <dbReference type="EMBL" id="MBC3881698.1"/>
    </source>
</evidence>